<proteinExistence type="predicted"/>
<evidence type="ECO:0000256" key="1">
    <source>
        <dbReference type="SAM" id="Phobius"/>
    </source>
</evidence>
<reference evidence="3" key="1">
    <citation type="submission" date="2017-04" db="EMBL/GenBank/DDBJ databases">
        <authorList>
            <person name="Varghese N."/>
            <person name="Submissions S."/>
        </authorList>
    </citation>
    <scope>NUCLEOTIDE SEQUENCE [LARGE SCALE GENOMIC DNA]</scope>
    <source>
        <strain evidence="3">B4P</strain>
    </source>
</reference>
<dbReference type="AlphaFoldDB" id="A0A1X7F6J7"/>
<feature type="transmembrane region" description="Helical" evidence="1">
    <location>
        <begin position="137"/>
        <end position="157"/>
    </location>
</feature>
<accession>A0A1X7F6J7</accession>
<gene>
    <name evidence="2" type="ORF">SAMN02982989_2403</name>
</gene>
<keyword evidence="1" id="KW-1133">Transmembrane helix</keyword>
<keyword evidence="1" id="KW-0812">Transmembrane</keyword>
<protein>
    <submittedName>
        <fullName evidence="2">Uncharacterized protein</fullName>
    </submittedName>
</protein>
<dbReference type="Proteomes" id="UP000192903">
    <property type="component" value="Unassembled WGS sequence"/>
</dbReference>
<organism evidence="2 3">
    <name type="scientific">Xaviernesmea oryzae</name>
    <dbReference type="NCBI Taxonomy" id="464029"/>
    <lineage>
        <taxon>Bacteria</taxon>
        <taxon>Pseudomonadati</taxon>
        <taxon>Pseudomonadota</taxon>
        <taxon>Alphaproteobacteria</taxon>
        <taxon>Hyphomicrobiales</taxon>
        <taxon>Rhizobiaceae</taxon>
        <taxon>Rhizobium/Agrobacterium group</taxon>
        <taxon>Xaviernesmea</taxon>
    </lineage>
</organism>
<keyword evidence="3" id="KW-1185">Reference proteome</keyword>
<feature type="transmembrane region" description="Helical" evidence="1">
    <location>
        <begin position="105"/>
        <end position="125"/>
    </location>
</feature>
<dbReference type="EMBL" id="FXAF01000006">
    <property type="protein sequence ID" value="SMF46847.1"/>
    <property type="molecule type" value="Genomic_DNA"/>
</dbReference>
<dbReference type="RefSeq" id="WP_085422596.1">
    <property type="nucleotide sequence ID" value="NZ_FXAF01000006.1"/>
</dbReference>
<sequence>MISFTGISIGSLPYEDYLAPLVALVAVMTALTAIVGGVYLLGRYVRLAIRQWTAPSMRPFYEAIGRAWDALVLFLRGQLDYPELPNGRARWRPVGVPEAVKAAPCLFFSLLFLGIFTVITMLYGWHGLGSPKLSLGAHAMVLAYLVGIVAFARMLMVRGVKIWHGLR</sequence>
<evidence type="ECO:0000313" key="2">
    <source>
        <dbReference type="EMBL" id="SMF46847.1"/>
    </source>
</evidence>
<keyword evidence="1" id="KW-0472">Membrane</keyword>
<evidence type="ECO:0000313" key="3">
    <source>
        <dbReference type="Proteomes" id="UP000192903"/>
    </source>
</evidence>
<dbReference type="STRING" id="464029.SAMN02982989_2403"/>
<name>A0A1X7F6J7_9HYPH</name>
<feature type="transmembrane region" description="Helical" evidence="1">
    <location>
        <begin position="17"/>
        <end position="41"/>
    </location>
</feature>